<gene>
    <name evidence="1" type="ORF">GCM10017781_45640</name>
</gene>
<accession>A0ABQ3JVD9</accession>
<keyword evidence="2" id="KW-1185">Reference proteome</keyword>
<protein>
    <submittedName>
        <fullName evidence="1">Uncharacterized protein</fullName>
    </submittedName>
</protein>
<dbReference type="EMBL" id="BNAJ01000021">
    <property type="protein sequence ID" value="GHF64650.1"/>
    <property type="molecule type" value="Genomic_DNA"/>
</dbReference>
<sequence>MDPSAHAGLTVTDGWIGDRKVKASVGLGSGMVRVLTLIVAPLGVELRDDPVTVELTAAVLGSAVSGAVVGEDAAAAGN</sequence>
<proteinExistence type="predicted"/>
<organism evidence="1 2">
    <name type="scientific">Deinococcus metalli</name>
    <dbReference type="NCBI Taxonomy" id="1141878"/>
    <lineage>
        <taxon>Bacteria</taxon>
        <taxon>Thermotogati</taxon>
        <taxon>Deinococcota</taxon>
        <taxon>Deinococci</taxon>
        <taxon>Deinococcales</taxon>
        <taxon>Deinococcaceae</taxon>
        <taxon>Deinococcus</taxon>
    </lineage>
</organism>
<evidence type="ECO:0000313" key="2">
    <source>
        <dbReference type="Proteomes" id="UP000619376"/>
    </source>
</evidence>
<name>A0ABQ3JVD9_9DEIO</name>
<reference evidence="2" key="1">
    <citation type="journal article" date="2019" name="Int. J. Syst. Evol. Microbiol.">
        <title>The Global Catalogue of Microorganisms (GCM) 10K type strain sequencing project: providing services to taxonomists for standard genome sequencing and annotation.</title>
        <authorList>
            <consortium name="The Broad Institute Genomics Platform"/>
            <consortium name="The Broad Institute Genome Sequencing Center for Infectious Disease"/>
            <person name="Wu L."/>
            <person name="Ma J."/>
        </authorList>
    </citation>
    <scope>NUCLEOTIDE SEQUENCE [LARGE SCALE GENOMIC DNA]</scope>
    <source>
        <strain evidence="2">CGMCC 1.18437</strain>
    </source>
</reference>
<evidence type="ECO:0000313" key="1">
    <source>
        <dbReference type="EMBL" id="GHF64650.1"/>
    </source>
</evidence>
<comment type="caution">
    <text evidence="1">The sequence shown here is derived from an EMBL/GenBank/DDBJ whole genome shotgun (WGS) entry which is preliminary data.</text>
</comment>
<dbReference type="Proteomes" id="UP000619376">
    <property type="component" value="Unassembled WGS sequence"/>
</dbReference>